<reference evidence="4" key="1">
    <citation type="submission" date="2020-08" db="EMBL/GenBank/DDBJ databases">
        <title>Genome sequencing and assembly of the red palm weevil Rhynchophorus ferrugineus.</title>
        <authorList>
            <person name="Dias G.B."/>
            <person name="Bergman C.M."/>
            <person name="Manee M."/>
        </authorList>
    </citation>
    <scope>NUCLEOTIDE SEQUENCE</scope>
    <source>
        <strain evidence="4">AA-2017</strain>
        <tissue evidence="4">Whole larva</tissue>
    </source>
</reference>
<accession>A0A834J1B9</accession>
<organism evidence="4 5">
    <name type="scientific">Rhynchophorus ferrugineus</name>
    <name type="common">Red palm weevil</name>
    <name type="synonym">Curculio ferrugineus</name>
    <dbReference type="NCBI Taxonomy" id="354439"/>
    <lineage>
        <taxon>Eukaryota</taxon>
        <taxon>Metazoa</taxon>
        <taxon>Ecdysozoa</taxon>
        <taxon>Arthropoda</taxon>
        <taxon>Hexapoda</taxon>
        <taxon>Insecta</taxon>
        <taxon>Pterygota</taxon>
        <taxon>Neoptera</taxon>
        <taxon>Endopterygota</taxon>
        <taxon>Coleoptera</taxon>
        <taxon>Polyphaga</taxon>
        <taxon>Cucujiformia</taxon>
        <taxon>Curculionidae</taxon>
        <taxon>Dryophthorinae</taxon>
        <taxon>Rhynchophorus</taxon>
    </lineage>
</organism>
<dbReference type="GO" id="GO:0008270">
    <property type="term" value="F:zinc ion binding"/>
    <property type="evidence" value="ECO:0007669"/>
    <property type="project" value="UniProtKB-KW"/>
</dbReference>
<keyword evidence="2" id="KW-0472">Membrane</keyword>
<evidence type="ECO:0000259" key="3">
    <source>
        <dbReference type="PROSITE" id="PS50157"/>
    </source>
</evidence>
<dbReference type="InterPro" id="IPR036236">
    <property type="entry name" value="Znf_C2H2_sf"/>
</dbReference>
<dbReference type="Pfam" id="PF00096">
    <property type="entry name" value="zf-C2H2"/>
    <property type="match status" value="1"/>
</dbReference>
<dbReference type="AlphaFoldDB" id="A0A834J1B9"/>
<feature type="transmembrane region" description="Helical" evidence="2">
    <location>
        <begin position="6"/>
        <end position="26"/>
    </location>
</feature>
<dbReference type="OrthoDB" id="10004641at2759"/>
<evidence type="ECO:0000256" key="1">
    <source>
        <dbReference type="PROSITE-ProRule" id="PRU00042"/>
    </source>
</evidence>
<keyword evidence="2" id="KW-1133">Transmembrane helix</keyword>
<keyword evidence="1" id="KW-0863">Zinc-finger</keyword>
<gene>
    <name evidence="4" type="ORF">GWI33_012763</name>
</gene>
<name>A0A834J1B9_RHYFE</name>
<dbReference type="EMBL" id="JAACXV010000063">
    <property type="protein sequence ID" value="KAF7284982.1"/>
    <property type="molecule type" value="Genomic_DNA"/>
</dbReference>
<keyword evidence="2" id="KW-0812">Transmembrane</keyword>
<evidence type="ECO:0000313" key="4">
    <source>
        <dbReference type="EMBL" id="KAF7284982.1"/>
    </source>
</evidence>
<dbReference type="SUPFAM" id="SSF57667">
    <property type="entry name" value="beta-beta-alpha zinc fingers"/>
    <property type="match status" value="1"/>
</dbReference>
<dbReference type="PROSITE" id="PS50157">
    <property type="entry name" value="ZINC_FINGER_C2H2_2"/>
    <property type="match status" value="1"/>
</dbReference>
<sequence>MSSRWNYSVPLFFCFTNATLIVGVIPTDDDRFLCRKCGKKYAGKQLVLSHILFECGVQPVIQCPLCPRKCKRNDVLQTHLKNIHGIH</sequence>
<dbReference type="PROSITE" id="PS00028">
    <property type="entry name" value="ZINC_FINGER_C2H2_1"/>
    <property type="match status" value="1"/>
</dbReference>
<keyword evidence="1" id="KW-0862">Zinc</keyword>
<dbReference type="Proteomes" id="UP000625711">
    <property type="component" value="Unassembled WGS sequence"/>
</dbReference>
<protein>
    <recommendedName>
        <fullName evidence="3">C2H2-type domain-containing protein</fullName>
    </recommendedName>
</protein>
<evidence type="ECO:0000256" key="2">
    <source>
        <dbReference type="SAM" id="Phobius"/>
    </source>
</evidence>
<keyword evidence="1" id="KW-0479">Metal-binding</keyword>
<comment type="caution">
    <text evidence="4">The sequence shown here is derived from an EMBL/GenBank/DDBJ whole genome shotgun (WGS) entry which is preliminary data.</text>
</comment>
<proteinExistence type="predicted"/>
<feature type="domain" description="C2H2-type" evidence="3">
    <location>
        <begin position="32"/>
        <end position="59"/>
    </location>
</feature>
<dbReference type="InterPro" id="IPR013087">
    <property type="entry name" value="Znf_C2H2_type"/>
</dbReference>
<evidence type="ECO:0000313" key="5">
    <source>
        <dbReference type="Proteomes" id="UP000625711"/>
    </source>
</evidence>
<dbReference type="SMART" id="SM00355">
    <property type="entry name" value="ZnF_C2H2"/>
    <property type="match status" value="2"/>
</dbReference>
<keyword evidence="5" id="KW-1185">Reference proteome</keyword>
<dbReference type="Gene3D" id="3.30.160.60">
    <property type="entry name" value="Classic Zinc Finger"/>
    <property type="match status" value="1"/>
</dbReference>